<reference evidence="1" key="1">
    <citation type="journal article" date="2014" name="Front. Microbiol.">
        <title>High frequency of phylogenetically diverse reductive dehalogenase-homologous genes in deep subseafloor sedimentary metagenomes.</title>
        <authorList>
            <person name="Kawai M."/>
            <person name="Futagami T."/>
            <person name="Toyoda A."/>
            <person name="Takaki Y."/>
            <person name="Nishi S."/>
            <person name="Hori S."/>
            <person name="Arai W."/>
            <person name="Tsubouchi T."/>
            <person name="Morono Y."/>
            <person name="Uchiyama I."/>
            <person name="Ito T."/>
            <person name="Fujiyama A."/>
            <person name="Inagaki F."/>
            <person name="Takami H."/>
        </authorList>
    </citation>
    <scope>NUCLEOTIDE SEQUENCE</scope>
    <source>
        <strain evidence="1">Expedition CK06-06</strain>
    </source>
</reference>
<dbReference type="EMBL" id="BARV01021866">
    <property type="protein sequence ID" value="GAI28497.1"/>
    <property type="molecule type" value="Genomic_DNA"/>
</dbReference>
<evidence type="ECO:0000313" key="1">
    <source>
        <dbReference type="EMBL" id="GAI28497.1"/>
    </source>
</evidence>
<dbReference type="AlphaFoldDB" id="X1MA55"/>
<dbReference type="Pfam" id="PF10133">
    <property type="entry name" value="CooT"/>
    <property type="match status" value="1"/>
</dbReference>
<comment type="caution">
    <text evidence="1">The sequence shown here is derived from an EMBL/GenBank/DDBJ whole genome shotgun (WGS) entry which is preliminary data.</text>
</comment>
<protein>
    <submittedName>
        <fullName evidence="1">Uncharacterized protein</fullName>
    </submittedName>
</protein>
<gene>
    <name evidence="1" type="ORF">S06H3_36140</name>
</gene>
<proteinExistence type="predicted"/>
<dbReference type="InterPro" id="IPR019300">
    <property type="entry name" value="CooT"/>
</dbReference>
<accession>X1MA55</accession>
<organism evidence="1">
    <name type="scientific">marine sediment metagenome</name>
    <dbReference type="NCBI Taxonomy" id="412755"/>
    <lineage>
        <taxon>unclassified sequences</taxon>
        <taxon>metagenomes</taxon>
        <taxon>ecological metagenomes</taxon>
    </lineage>
</organism>
<name>X1MA55_9ZZZZ</name>
<sequence>MCLATAYLNEGSEEPILRDIVYMRFNGDHVEMETLFGEEQVILGRVLEIDFSTSKIILDQYRASTIESNFNKDDKA</sequence>